<dbReference type="AlphaFoldDB" id="A0A1H8BMJ1"/>
<gene>
    <name evidence="7" type="ORF">SAMN05216325_10314</name>
</gene>
<dbReference type="InterPro" id="IPR010445">
    <property type="entry name" value="LapA_dom"/>
</dbReference>
<feature type="domain" description="Lipopolysaccharide assembly protein A" evidence="6">
    <location>
        <begin position="22"/>
        <end position="61"/>
    </location>
</feature>
<dbReference type="Proteomes" id="UP000199459">
    <property type="component" value="Unassembled WGS sequence"/>
</dbReference>
<name>A0A1H8BMJ1_9PROT</name>
<evidence type="ECO:0000256" key="1">
    <source>
        <dbReference type="ARBA" id="ARBA00022475"/>
    </source>
</evidence>
<sequence>MHIINWLFRLIIFVGLVCFSVNNSENITLNYYYDQSFELPLSVVLLIVFSLGVVLTLLATWRKTNINK</sequence>
<keyword evidence="4 5" id="KW-0472">Membrane</keyword>
<evidence type="ECO:0000259" key="6">
    <source>
        <dbReference type="Pfam" id="PF06305"/>
    </source>
</evidence>
<organism evidence="7 8">
    <name type="scientific">Nitrosomonas marina</name>
    <dbReference type="NCBI Taxonomy" id="917"/>
    <lineage>
        <taxon>Bacteria</taxon>
        <taxon>Pseudomonadati</taxon>
        <taxon>Pseudomonadota</taxon>
        <taxon>Betaproteobacteria</taxon>
        <taxon>Nitrosomonadales</taxon>
        <taxon>Nitrosomonadaceae</taxon>
        <taxon>Nitrosomonas</taxon>
    </lineage>
</organism>
<evidence type="ECO:0000256" key="3">
    <source>
        <dbReference type="ARBA" id="ARBA00022989"/>
    </source>
</evidence>
<dbReference type="STRING" id="917.SAMN05216326_12613"/>
<keyword evidence="2 5" id="KW-0812">Transmembrane</keyword>
<protein>
    <recommendedName>
        <fullName evidence="6">Lipopolysaccharide assembly protein A domain-containing protein</fullName>
    </recommendedName>
</protein>
<evidence type="ECO:0000313" key="8">
    <source>
        <dbReference type="Proteomes" id="UP000199459"/>
    </source>
</evidence>
<dbReference type="EMBL" id="FOCP01000003">
    <property type="protein sequence ID" value="SEM84075.1"/>
    <property type="molecule type" value="Genomic_DNA"/>
</dbReference>
<dbReference type="OrthoDB" id="8548353at2"/>
<proteinExistence type="predicted"/>
<feature type="transmembrane region" description="Helical" evidence="5">
    <location>
        <begin position="39"/>
        <end position="61"/>
    </location>
</feature>
<keyword evidence="1" id="KW-1003">Cell membrane</keyword>
<evidence type="ECO:0000256" key="5">
    <source>
        <dbReference type="SAM" id="Phobius"/>
    </source>
</evidence>
<dbReference type="Pfam" id="PF06305">
    <property type="entry name" value="LapA_dom"/>
    <property type="match status" value="1"/>
</dbReference>
<keyword evidence="3 5" id="KW-1133">Transmembrane helix</keyword>
<evidence type="ECO:0000256" key="4">
    <source>
        <dbReference type="ARBA" id="ARBA00023136"/>
    </source>
</evidence>
<dbReference type="RefSeq" id="WP_090627729.1">
    <property type="nucleotide sequence ID" value="NZ_FOCP01000003.1"/>
</dbReference>
<evidence type="ECO:0000256" key="2">
    <source>
        <dbReference type="ARBA" id="ARBA00022692"/>
    </source>
</evidence>
<reference evidence="7 8" key="1">
    <citation type="submission" date="2016-10" db="EMBL/GenBank/DDBJ databases">
        <authorList>
            <person name="de Groot N.N."/>
        </authorList>
    </citation>
    <scope>NUCLEOTIDE SEQUENCE [LARGE SCALE GENOMIC DNA]</scope>
    <source>
        <strain evidence="7 8">Nm22</strain>
    </source>
</reference>
<dbReference type="GO" id="GO:0005886">
    <property type="term" value="C:plasma membrane"/>
    <property type="evidence" value="ECO:0007669"/>
    <property type="project" value="InterPro"/>
</dbReference>
<accession>A0A1H8BMJ1</accession>
<evidence type="ECO:0000313" key="7">
    <source>
        <dbReference type="EMBL" id="SEM84075.1"/>
    </source>
</evidence>